<dbReference type="Gene3D" id="3.40.109.10">
    <property type="entry name" value="NADH Oxidase"/>
    <property type="match status" value="1"/>
</dbReference>
<keyword evidence="3" id="KW-0285">Flavoprotein</keyword>
<dbReference type="EMBL" id="JAPQER010000002">
    <property type="protein sequence ID" value="MCY6483582.1"/>
    <property type="molecule type" value="Genomic_DNA"/>
</dbReference>
<accession>A0ABT4CXK2</accession>
<keyword evidence="4" id="KW-0288">FMN</keyword>
<reference evidence="7" key="1">
    <citation type="submission" date="2022-12" db="EMBL/GenBank/DDBJ databases">
        <authorList>
            <person name="Wang J."/>
        </authorList>
    </citation>
    <scope>NUCLEOTIDE SEQUENCE</scope>
    <source>
        <strain evidence="7">HY-45-18</strain>
    </source>
</reference>
<dbReference type="SUPFAM" id="SSF55469">
    <property type="entry name" value="FMN-dependent nitroreductase-like"/>
    <property type="match status" value="1"/>
</dbReference>
<gene>
    <name evidence="7" type="ORF">OW763_04345</name>
</gene>
<dbReference type="RefSeq" id="WP_268039861.1">
    <property type="nucleotide sequence ID" value="NZ_JAPQER010000002.1"/>
</dbReference>
<dbReference type="Proteomes" id="UP001078443">
    <property type="component" value="Unassembled WGS sequence"/>
</dbReference>
<keyword evidence="8" id="KW-1185">Reference proteome</keyword>
<evidence type="ECO:0000256" key="1">
    <source>
        <dbReference type="ARBA" id="ARBA00001917"/>
    </source>
</evidence>
<evidence type="ECO:0000256" key="2">
    <source>
        <dbReference type="ARBA" id="ARBA00007118"/>
    </source>
</evidence>
<dbReference type="InterPro" id="IPR000415">
    <property type="entry name" value="Nitroreductase-like"/>
</dbReference>
<evidence type="ECO:0000256" key="4">
    <source>
        <dbReference type="ARBA" id="ARBA00022643"/>
    </source>
</evidence>
<dbReference type="PANTHER" id="PTHR43673">
    <property type="entry name" value="NAD(P)H NITROREDUCTASE YDGI-RELATED"/>
    <property type="match status" value="1"/>
</dbReference>
<protein>
    <submittedName>
        <fullName evidence="7">Nitroreductase family protein</fullName>
    </submittedName>
</protein>
<comment type="similarity">
    <text evidence="2">Belongs to the nitroreductase family.</text>
</comment>
<evidence type="ECO:0000259" key="6">
    <source>
        <dbReference type="Pfam" id="PF00881"/>
    </source>
</evidence>
<organism evidence="7 8">
    <name type="scientific">Clostridium aestuarii</name>
    <dbReference type="NCBI Taxonomy" id="338193"/>
    <lineage>
        <taxon>Bacteria</taxon>
        <taxon>Bacillati</taxon>
        <taxon>Bacillota</taxon>
        <taxon>Clostridia</taxon>
        <taxon>Eubacteriales</taxon>
        <taxon>Clostridiaceae</taxon>
        <taxon>Clostridium</taxon>
    </lineage>
</organism>
<comment type="cofactor">
    <cofactor evidence="1">
        <name>FMN</name>
        <dbReference type="ChEBI" id="CHEBI:58210"/>
    </cofactor>
</comment>
<evidence type="ECO:0000256" key="5">
    <source>
        <dbReference type="ARBA" id="ARBA00023002"/>
    </source>
</evidence>
<keyword evidence="5" id="KW-0560">Oxidoreductase</keyword>
<dbReference type="Pfam" id="PF00881">
    <property type="entry name" value="Nitroreductase"/>
    <property type="match status" value="1"/>
</dbReference>
<feature type="domain" description="Nitroreductase" evidence="6">
    <location>
        <begin position="7"/>
        <end position="152"/>
    </location>
</feature>
<dbReference type="PANTHER" id="PTHR43673:SF2">
    <property type="entry name" value="NITROREDUCTASE"/>
    <property type="match status" value="1"/>
</dbReference>
<evidence type="ECO:0000313" key="8">
    <source>
        <dbReference type="Proteomes" id="UP001078443"/>
    </source>
</evidence>
<proteinExistence type="inferred from homology"/>
<comment type="caution">
    <text evidence="7">The sequence shown here is derived from an EMBL/GenBank/DDBJ whole genome shotgun (WGS) entry which is preliminary data.</text>
</comment>
<evidence type="ECO:0000313" key="7">
    <source>
        <dbReference type="EMBL" id="MCY6483582.1"/>
    </source>
</evidence>
<sequence>MQFYDVIETRKSIKKFRANTELDRGKVMRMIDAAMKSPSWKNEASCKFILVDDDQKKDRIALAIQNKTNEASQSIVDAPMLAVVVGEPEVSGSIEGKEYYLVDGAIAMEHFVLAATEEGYGTCWIAAFNERKIKEILGIPDNLKIIALTPVGEIEEEKPHKPKKDVRDYVFLNEWNKAYTDQNVKVLVRH</sequence>
<evidence type="ECO:0000256" key="3">
    <source>
        <dbReference type="ARBA" id="ARBA00022630"/>
    </source>
</evidence>
<name>A0ABT4CXK2_9CLOT</name>
<dbReference type="InterPro" id="IPR029479">
    <property type="entry name" value="Nitroreductase"/>
</dbReference>